<keyword evidence="3" id="KW-1133">Transmembrane helix</keyword>
<dbReference type="CDD" id="cd05227">
    <property type="entry name" value="AR_SDR_e"/>
    <property type="match status" value="1"/>
</dbReference>
<comment type="caution">
    <text evidence="5">The sequence shown here is derived from an EMBL/GenBank/DDBJ whole genome shotgun (WGS) entry which is preliminary data.</text>
</comment>
<feature type="domain" description="3-beta hydroxysteroid dehydrogenase/isomerase" evidence="4">
    <location>
        <begin position="10"/>
        <end position="243"/>
    </location>
</feature>
<protein>
    <submittedName>
        <fullName evidence="5">Tetraketide alpha-pyrone reductase 2</fullName>
    </submittedName>
</protein>
<feature type="transmembrane region" description="Helical" evidence="3">
    <location>
        <begin position="6"/>
        <end position="27"/>
    </location>
</feature>
<dbReference type="InterPro" id="IPR050425">
    <property type="entry name" value="NAD(P)_dehydrat-like"/>
</dbReference>
<evidence type="ECO:0000256" key="2">
    <source>
        <dbReference type="ARBA" id="ARBA00023445"/>
    </source>
</evidence>
<evidence type="ECO:0000256" key="1">
    <source>
        <dbReference type="ARBA" id="ARBA00023002"/>
    </source>
</evidence>
<dbReference type="GO" id="GO:0016616">
    <property type="term" value="F:oxidoreductase activity, acting on the CH-OH group of donors, NAD or NADP as acceptor"/>
    <property type="evidence" value="ECO:0007669"/>
    <property type="project" value="InterPro"/>
</dbReference>
<gene>
    <name evidence="5" type="ORF">GQ26_0400220</name>
</gene>
<dbReference type="PANTHER" id="PTHR10366">
    <property type="entry name" value="NAD DEPENDENT EPIMERASE/DEHYDRATASE"/>
    <property type="match status" value="1"/>
</dbReference>
<keyword evidence="3" id="KW-0812">Transmembrane</keyword>
<evidence type="ECO:0000259" key="4">
    <source>
        <dbReference type="Pfam" id="PF01073"/>
    </source>
</evidence>
<dbReference type="EMBL" id="JPOX01000040">
    <property type="protein sequence ID" value="KFX42827.1"/>
    <property type="molecule type" value="Genomic_DNA"/>
</dbReference>
<dbReference type="eggNOG" id="KOG1502">
    <property type="taxonomic scope" value="Eukaryota"/>
</dbReference>
<accession>A0A093URA6</accession>
<dbReference type="FunFam" id="3.40.50.720:FF:000336">
    <property type="entry name" value="Aldehyde reductase"/>
    <property type="match status" value="1"/>
</dbReference>
<dbReference type="AlphaFoldDB" id="A0A093URA6"/>
<proteinExistence type="inferred from homology"/>
<dbReference type="PANTHER" id="PTHR10366:SF564">
    <property type="entry name" value="STEROL-4-ALPHA-CARBOXYLATE 3-DEHYDROGENASE, DECARBOXYLATING"/>
    <property type="match status" value="1"/>
</dbReference>
<comment type="similarity">
    <text evidence="2">Belongs to the NAD(P)-dependent epimerase/dehydratase family. Dihydroflavonol-4-reductase subfamily.</text>
</comment>
<dbReference type="GO" id="GO:0006694">
    <property type="term" value="P:steroid biosynthetic process"/>
    <property type="evidence" value="ECO:0007669"/>
    <property type="project" value="InterPro"/>
</dbReference>
<dbReference type="Gene3D" id="3.40.50.720">
    <property type="entry name" value="NAD(P)-binding Rossmann-like Domain"/>
    <property type="match status" value="1"/>
</dbReference>
<evidence type="ECO:0000313" key="5">
    <source>
        <dbReference type="EMBL" id="KFX42827.1"/>
    </source>
</evidence>
<organism evidence="5">
    <name type="scientific">Talaromyces marneffei PM1</name>
    <dbReference type="NCBI Taxonomy" id="1077442"/>
    <lineage>
        <taxon>Eukaryota</taxon>
        <taxon>Fungi</taxon>
        <taxon>Dikarya</taxon>
        <taxon>Ascomycota</taxon>
        <taxon>Pezizomycotina</taxon>
        <taxon>Eurotiomycetes</taxon>
        <taxon>Eurotiomycetidae</taxon>
        <taxon>Eurotiales</taxon>
        <taxon>Trichocomaceae</taxon>
        <taxon>Talaromyces</taxon>
        <taxon>Talaromyces sect. Talaromyces</taxon>
    </lineage>
</organism>
<dbReference type="HOGENOM" id="CLU_007383_9_2_1"/>
<evidence type="ECO:0000256" key="3">
    <source>
        <dbReference type="SAM" id="Phobius"/>
    </source>
</evidence>
<dbReference type="SUPFAM" id="SSF51735">
    <property type="entry name" value="NAD(P)-binding Rossmann-fold domains"/>
    <property type="match status" value="1"/>
</dbReference>
<sequence length="350" mass="37823">MSSPSTTNVLVTGGSGFLGAYCIIALLKEGYLVRTSIRSLSKASKVTESLKNAGLTDVDLNRLSIVEADLNKDQGWDKAVEGCTYALHVASPIPVTIPKDDNELIVPAREGTLRVLRAAKRAGVKRVVLTSSFNAVGYGHPDQAKPFTEESWSNEKSKLGAYPQSKVAAERAAWDFVKKGDGKGLELTAINPVAMFGPVLGTEMPSSIHIIQRYMTGEMPASLNLYMGVVDVRDVAVLHLLAMTSPAAKGERFIAVSPGGGWMQEIPLILKDKLPEVSQKVSIKVLPNFVTRLLGMFDKQVATFVPELGRRKASSNEKAVNILGWTPRSREDTIVDTAEALIKYGLVKTA</sequence>
<keyword evidence="1" id="KW-0560">Oxidoreductase</keyword>
<dbReference type="InterPro" id="IPR036291">
    <property type="entry name" value="NAD(P)-bd_dom_sf"/>
</dbReference>
<reference evidence="5" key="1">
    <citation type="journal article" date="2014" name="PLoS Genet.">
        <title>Signature Gene Expression Reveals Novel Clues to the Molecular Mechanisms of Dimorphic Transition in Penicillium marneffei.</title>
        <authorList>
            <person name="Yang E."/>
            <person name="Wang G."/>
            <person name="Cai J."/>
            <person name="Woo P.C."/>
            <person name="Lau S.K."/>
            <person name="Yuen K.-Y."/>
            <person name="Chow W.-N."/>
            <person name="Lin X."/>
        </authorList>
    </citation>
    <scope>NUCLEOTIDE SEQUENCE [LARGE SCALE GENOMIC DNA]</scope>
    <source>
        <strain evidence="5">PM1</strain>
    </source>
</reference>
<name>A0A093URA6_TALMA</name>
<dbReference type="InterPro" id="IPR002225">
    <property type="entry name" value="3Beta_OHSteriod_DH/Estase"/>
</dbReference>
<dbReference type="Pfam" id="PF01073">
    <property type="entry name" value="3Beta_HSD"/>
    <property type="match status" value="1"/>
</dbReference>
<keyword evidence="3" id="KW-0472">Membrane</keyword>